<feature type="domain" description="Putative sensor" evidence="12">
    <location>
        <begin position="20"/>
        <end position="189"/>
    </location>
</feature>
<protein>
    <recommendedName>
        <fullName evidence="2">histidine kinase</fullName>
        <ecNumber evidence="2">2.7.13.3</ecNumber>
    </recommendedName>
</protein>
<keyword evidence="8" id="KW-0902">Two-component regulatory system</keyword>
<keyword evidence="9" id="KW-0812">Transmembrane</keyword>
<keyword evidence="14" id="KW-1185">Reference proteome</keyword>
<evidence type="ECO:0000259" key="11">
    <source>
        <dbReference type="Pfam" id="PF07730"/>
    </source>
</evidence>
<feature type="transmembrane region" description="Helical" evidence="9">
    <location>
        <begin position="45"/>
        <end position="65"/>
    </location>
</feature>
<keyword evidence="4" id="KW-0808">Transferase</keyword>
<feature type="domain" description="Signal transduction histidine kinase subgroup 3 dimerisation and phosphoacceptor" evidence="11">
    <location>
        <begin position="402"/>
        <end position="468"/>
    </location>
</feature>
<feature type="transmembrane region" description="Helical" evidence="9">
    <location>
        <begin position="351"/>
        <end position="371"/>
    </location>
</feature>
<feature type="domain" description="Histidine kinase/HSP90-like ATPase" evidence="10">
    <location>
        <begin position="513"/>
        <end position="599"/>
    </location>
</feature>
<evidence type="ECO:0000256" key="8">
    <source>
        <dbReference type="ARBA" id="ARBA00023012"/>
    </source>
</evidence>
<keyword evidence="9" id="KW-1133">Transmembrane helix</keyword>
<keyword evidence="7" id="KW-0067">ATP-binding</keyword>
<feature type="transmembrane region" description="Helical" evidence="9">
    <location>
        <begin position="272"/>
        <end position="291"/>
    </location>
</feature>
<evidence type="ECO:0000256" key="3">
    <source>
        <dbReference type="ARBA" id="ARBA00022553"/>
    </source>
</evidence>
<dbReference type="EMBL" id="JAGIOD010000001">
    <property type="protein sequence ID" value="MBP2382277.1"/>
    <property type="molecule type" value="Genomic_DNA"/>
</dbReference>
<feature type="transmembrane region" description="Helical" evidence="9">
    <location>
        <begin position="218"/>
        <end position="238"/>
    </location>
</feature>
<dbReference type="Pfam" id="PF13796">
    <property type="entry name" value="Sensor"/>
    <property type="match status" value="1"/>
</dbReference>
<accession>A0ABS4X1F3</accession>
<reference evidence="13 14" key="1">
    <citation type="submission" date="2021-03" db="EMBL/GenBank/DDBJ databases">
        <title>Sequencing the genomes of 1000 actinobacteria strains.</title>
        <authorList>
            <person name="Klenk H.-P."/>
        </authorList>
    </citation>
    <scope>NUCLEOTIDE SEQUENCE [LARGE SCALE GENOMIC DNA]</scope>
    <source>
        <strain evidence="13 14">DSM 14566</strain>
    </source>
</reference>
<feature type="transmembrane region" description="Helical" evidence="9">
    <location>
        <begin position="322"/>
        <end position="339"/>
    </location>
</feature>
<dbReference type="InterPro" id="IPR003594">
    <property type="entry name" value="HATPase_dom"/>
</dbReference>
<evidence type="ECO:0000256" key="6">
    <source>
        <dbReference type="ARBA" id="ARBA00022777"/>
    </source>
</evidence>
<evidence type="ECO:0000256" key="5">
    <source>
        <dbReference type="ARBA" id="ARBA00022741"/>
    </source>
</evidence>
<dbReference type="InterPro" id="IPR036890">
    <property type="entry name" value="HATPase_C_sf"/>
</dbReference>
<comment type="caution">
    <text evidence="13">The sequence shown here is derived from an EMBL/GenBank/DDBJ whole genome shotgun (WGS) entry which is preliminary data.</text>
</comment>
<evidence type="ECO:0000259" key="10">
    <source>
        <dbReference type="Pfam" id="PF02518"/>
    </source>
</evidence>
<organism evidence="13 14">
    <name type="scientific">Brachybacterium sacelli</name>
    <dbReference type="NCBI Taxonomy" id="173364"/>
    <lineage>
        <taxon>Bacteria</taxon>
        <taxon>Bacillati</taxon>
        <taxon>Actinomycetota</taxon>
        <taxon>Actinomycetes</taxon>
        <taxon>Micrococcales</taxon>
        <taxon>Dermabacteraceae</taxon>
        <taxon>Brachybacterium</taxon>
    </lineage>
</organism>
<dbReference type="RefSeq" id="WP_209902027.1">
    <property type="nucleotide sequence ID" value="NZ_BAAAJW010000003.1"/>
</dbReference>
<feature type="transmembrane region" description="Helical" evidence="9">
    <location>
        <begin position="112"/>
        <end position="136"/>
    </location>
</feature>
<evidence type="ECO:0000313" key="13">
    <source>
        <dbReference type="EMBL" id="MBP2382277.1"/>
    </source>
</evidence>
<dbReference type="InterPro" id="IPR011712">
    <property type="entry name" value="Sig_transdc_His_kin_sub3_dim/P"/>
</dbReference>
<proteinExistence type="predicted"/>
<evidence type="ECO:0000256" key="1">
    <source>
        <dbReference type="ARBA" id="ARBA00000085"/>
    </source>
</evidence>
<evidence type="ECO:0000256" key="9">
    <source>
        <dbReference type="SAM" id="Phobius"/>
    </source>
</evidence>
<evidence type="ECO:0000313" key="14">
    <source>
        <dbReference type="Proteomes" id="UP001519290"/>
    </source>
</evidence>
<dbReference type="Pfam" id="PF02518">
    <property type="entry name" value="HATPase_c"/>
    <property type="match status" value="1"/>
</dbReference>
<dbReference type="GO" id="GO:0016301">
    <property type="term" value="F:kinase activity"/>
    <property type="evidence" value="ECO:0007669"/>
    <property type="project" value="UniProtKB-KW"/>
</dbReference>
<evidence type="ECO:0000256" key="2">
    <source>
        <dbReference type="ARBA" id="ARBA00012438"/>
    </source>
</evidence>
<keyword evidence="9" id="KW-0472">Membrane</keyword>
<dbReference type="Gene3D" id="3.30.565.10">
    <property type="entry name" value="Histidine kinase-like ATPase, C-terminal domain"/>
    <property type="match status" value="1"/>
</dbReference>
<gene>
    <name evidence="13" type="ORF">JOF43_002234</name>
</gene>
<dbReference type="PANTHER" id="PTHR24421:SF10">
    <property type="entry name" value="NITRATE_NITRITE SENSOR PROTEIN NARQ"/>
    <property type="match status" value="1"/>
</dbReference>
<comment type="catalytic activity">
    <reaction evidence="1">
        <text>ATP + protein L-histidine = ADP + protein N-phospho-L-histidine.</text>
        <dbReference type="EC" id="2.7.13.3"/>
    </reaction>
</comment>
<feature type="transmembrane region" description="Helical" evidence="9">
    <location>
        <begin position="156"/>
        <end position="189"/>
    </location>
</feature>
<sequence length="604" mass="63589">MFLVPDRHSLRRLGHDLALLLPGLGLTLVATLVLLPLAAVSAVLAIAWVGVLLFPLTLALASGFARLDRTRLRHWGLEVKRPAYRPRGHGAVGLLRLITDARRWLDLAFEALIALPVRVITVSVTLAWAGLALGGLSYWAWGRLLPPEDALVPGQWSLALVIGLALTLSLPAMVHALALLDVVVTAPLLGGAVPGSRRTGRPAPAAAPTIDARLRESAWIRMTVAFVGFVLAVVGWPVTASLYAVHPSLAMAVAIAAPVAGLLAVRWPWAGLSLTVLAALGTMLATVGAHAELPWPWPVTALLAHCLTLTVLAVLHRWFWAVSAWSGGALLTLVALVIAEPAARADESLRAVTTNGVVLVAISGGVVLMGLTVRQWLLVSGQVEQAQTLSADQVRRRHELEERSRIARELHDVVAHSMSVITVQAGTAKFRLPDLDDRTEQEFEDIAASSRQALGEMRALLATLRTDDTLEEMPMPGLADVAELVAASRAAGATISTELAPAEVPPTVGLTGYRVVQEALSNALRHARGAAIEVRIAVVEGSLAVQVTNAPPDTGHEAIPGSGMGLAGARERVTALGGTVESGPTPDGGFVVTARIPVADPLPR</sequence>
<dbReference type="EC" id="2.7.13.3" evidence="2"/>
<evidence type="ECO:0000256" key="7">
    <source>
        <dbReference type="ARBA" id="ARBA00022840"/>
    </source>
</evidence>
<evidence type="ECO:0000256" key="4">
    <source>
        <dbReference type="ARBA" id="ARBA00022679"/>
    </source>
</evidence>
<keyword evidence="3" id="KW-0597">Phosphoprotein</keyword>
<keyword evidence="5" id="KW-0547">Nucleotide-binding</keyword>
<evidence type="ECO:0000259" key="12">
    <source>
        <dbReference type="Pfam" id="PF13796"/>
    </source>
</evidence>
<dbReference type="Pfam" id="PF07730">
    <property type="entry name" value="HisKA_3"/>
    <property type="match status" value="1"/>
</dbReference>
<keyword evidence="6 13" id="KW-0418">Kinase</keyword>
<dbReference type="CDD" id="cd16917">
    <property type="entry name" value="HATPase_UhpB-NarQ-NarX-like"/>
    <property type="match status" value="1"/>
</dbReference>
<dbReference type="Gene3D" id="1.20.5.1930">
    <property type="match status" value="1"/>
</dbReference>
<dbReference type="SUPFAM" id="SSF55874">
    <property type="entry name" value="ATPase domain of HSP90 chaperone/DNA topoisomerase II/histidine kinase"/>
    <property type="match status" value="1"/>
</dbReference>
<feature type="transmembrane region" description="Helical" evidence="9">
    <location>
        <begin position="244"/>
        <end position="265"/>
    </location>
</feature>
<feature type="transmembrane region" description="Helical" evidence="9">
    <location>
        <begin position="17"/>
        <end position="39"/>
    </location>
</feature>
<dbReference type="InterPro" id="IPR050482">
    <property type="entry name" value="Sensor_HK_TwoCompSys"/>
</dbReference>
<dbReference type="PANTHER" id="PTHR24421">
    <property type="entry name" value="NITRATE/NITRITE SENSOR PROTEIN NARX-RELATED"/>
    <property type="match status" value="1"/>
</dbReference>
<dbReference type="InterPro" id="IPR025828">
    <property type="entry name" value="Put_sensor_dom"/>
</dbReference>
<name>A0ABS4X1F3_9MICO</name>
<dbReference type="Proteomes" id="UP001519290">
    <property type="component" value="Unassembled WGS sequence"/>
</dbReference>